<dbReference type="RefSeq" id="WP_364446781.1">
    <property type="nucleotide sequence ID" value="NZ_JBFARM010000003.1"/>
</dbReference>
<dbReference type="Proteomes" id="UP001552427">
    <property type="component" value="Unassembled WGS sequence"/>
</dbReference>
<reference evidence="1 2" key="1">
    <citation type="submission" date="2024-06" db="EMBL/GenBank/DDBJ databases">
        <title>The Natural Products Discovery Center: Release of the First 8490 Sequenced Strains for Exploring Actinobacteria Biosynthetic Diversity.</title>
        <authorList>
            <person name="Kalkreuter E."/>
            <person name="Kautsar S.A."/>
            <person name="Yang D."/>
            <person name="Bader C.D."/>
            <person name="Teijaro C.N."/>
            <person name="Fluegel L."/>
            <person name="Davis C.M."/>
            <person name="Simpson J.R."/>
            <person name="Lauterbach L."/>
            <person name="Steele A.D."/>
            <person name="Gui C."/>
            <person name="Meng S."/>
            <person name="Li G."/>
            <person name="Viehrig K."/>
            <person name="Ye F."/>
            <person name="Su P."/>
            <person name="Kiefer A.F."/>
            <person name="Nichols A."/>
            <person name="Cepeda A.J."/>
            <person name="Yan W."/>
            <person name="Fan B."/>
            <person name="Jiang Y."/>
            <person name="Adhikari A."/>
            <person name="Zheng C.-J."/>
            <person name="Schuster L."/>
            <person name="Cowan T.M."/>
            <person name="Smanski M.J."/>
            <person name="Chevrette M.G."/>
            <person name="De Carvalho L.P.S."/>
            <person name="Shen B."/>
        </authorList>
    </citation>
    <scope>NUCLEOTIDE SEQUENCE [LARGE SCALE GENOMIC DNA]</scope>
    <source>
        <strain evidence="1 2">NPDC049574</strain>
    </source>
</reference>
<organism evidence="1 2">
    <name type="scientific">Nonomuraea bangladeshensis</name>
    <dbReference type="NCBI Taxonomy" id="404385"/>
    <lineage>
        <taxon>Bacteria</taxon>
        <taxon>Bacillati</taxon>
        <taxon>Actinomycetota</taxon>
        <taxon>Actinomycetes</taxon>
        <taxon>Streptosporangiales</taxon>
        <taxon>Streptosporangiaceae</taxon>
        <taxon>Nonomuraea</taxon>
    </lineage>
</organism>
<evidence type="ECO:0000313" key="1">
    <source>
        <dbReference type="EMBL" id="MEV4285735.1"/>
    </source>
</evidence>
<gene>
    <name evidence="1" type="ORF">AB0K40_09540</name>
</gene>
<accession>A0ABV3GZL8</accession>
<sequence>MNLEKLEALPLPDGYQAVHDAVQAMLPRIDYPELLLEVNGHTGYSEVMPHLSGSEARRPGLDISQAGALVARSCARIASASAEQRQGAGVPPA</sequence>
<dbReference type="EMBL" id="JBFARM010000003">
    <property type="protein sequence ID" value="MEV4285735.1"/>
    <property type="molecule type" value="Genomic_DNA"/>
</dbReference>
<proteinExistence type="predicted"/>
<name>A0ABV3GZL8_9ACTN</name>
<keyword evidence="2" id="KW-1185">Reference proteome</keyword>
<evidence type="ECO:0000313" key="2">
    <source>
        <dbReference type="Proteomes" id="UP001552427"/>
    </source>
</evidence>
<protein>
    <submittedName>
        <fullName evidence="1">Uncharacterized protein</fullName>
    </submittedName>
</protein>
<comment type="caution">
    <text evidence="1">The sequence shown here is derived from an EMBL/GenBank/DDBJ whole genome shotgun (WGS) entry which is preliminary data.</text>
</comment>